<dbReference type="AlphaFoldDB" id="A0AAV4TIX0"/>
<keyword evidence="2" id="KW-1185">Reference proteome</keyword>
<dbReference type="EMBL" id="BPLQ01009569">
    <property type="protein sequence ID" value="GIY44742.1"/>
    <property type="molecule type" value="Genomic_DNA"/>
</dbReference>
<comment type="caution">
    <text evidence="1">The sequence shown here is derived from an EMBL/GenBank/DDBJ whole genome shotgun (WGS) entry which is preliminary data.</text>
</comment>
<protein>
    <submittedName>
        <fullName evidence="1">Uncharacterized protein</fullName>
    </submittedName>
</protein>
<gene>
    <name evidence="1" type="ORF">CDAR_219381</name>
</gene>
<evidence type="ECO:0000313" key="2">
    <source>
        <dbReference type="Proteomes" id="UP001054837"/>
    </source>
</evidence>
<reference evidence="1 2" key="1">
    <citation type="submission" date="2021-06" db="EMBL/GenBank/DDBJ databases">
        <title>Caerostris darwini draft genome.</title>
        <authorList>
            <person name="Kono N."/>
            <person name="Arakawa K."/>
        </authorList>
    </citation>
    <scope>NUCLEOTIDE SEQUENCE [LARGE SCALE GENOMIC DNA]</scope>
</reference>
<proteinExistence type="predicted"/>
<accession>A0AAV4TIX0</accession>
<evidence type="ECO:0000313" key="1">
    <source>
        <dbReference type="EMBL" id="GIY44742.1"/>
    </source>
</evidence>
<dbReference type="Proteomes" id="UP001054837">
    <property type="component" value="Unassembled WGS sequence"/>
</dbReference>
<sequence>MAPSPSDAWAKNVVCSYNCIWNREMFIQWKSSTSRKKPVSPSLKLYFFKSSSHFFLLPSLRKSTSKKIILFFRL</sequence>
<name>A0AAV4TIX0_9ARAC</name>
<organism evidence="1 2">
    <name type="scientific">Caerostris darwini</name>
    <dbReference type="NCBI Taxonomy" id="1538125"/>
    <lineage>
        <taxon>Eukaryota</taxon>
        <taxon>Metazoa</taxon>
        <taxon>Ecdysozoa</taxon>
        <taxon>Arthropoda</taxon>
        <taxon>Chelicerata</taxon>
        <taxon>Arachnida</taxon>
        <taxon>Araneae</taxon>
        <taxon>Araneomorphae</taxon>
        <taxon>Entelegynae</taxon>
        <taxon>Araneoidea</taxon>
        <taxon>Araneidae</taxon>
        <taxon>Caerostris</taxon>
    </lineage>
</organism>